<reference evidence="1" key="1">
    <citation type="submission" date="2019-09" db="EMBL/GenBank/DDBJ databases">
        <title>Distinct mechanisms of dissemination of NDM-1 metallo-beta-betalactamase in Acinetobacter species spp. in Argentina.</title>
        <authorList>
            <person name="Maria R.S."/>
            <person name="Adams M.D."/>
        </authorList>
    </citation>
    <scope>NUCLEOTIDE SEQUENCE</scope>
    <source>
        <strain evidence="1">AMA47</strain>
    </source>
</reference>
<sequence>MRSKKRLNEIRALPCVRCGKPPPSEACHANWSEYGKSLGKKASDEFTISLCRFCHHSLDTYKNLSREEAKALFKELLKKTNLMLEINDLSDTF</sequence>
<dbReference type="Gene3D" id="3.30.50.20">
    <property type="entry name" value="prophage-derive protein ybcO"/>
    <property type="match status" value="1"/>
</dbReference>
<gene>
    <name evidence="1" type="ORF">F4U06_08330</name>
</gene>
<name>A0A6A8C577_ACIBA</name>
<proteinExistence type="predicted"/>
<evidence type="ECO:0000313" key="1">
    <source>
        <dbReference type="EMBL" id="MQZ84194.1"/>
    </source>
</evidence>
<dbReference type="AlphaFoldDB" id="A0A6A8C577"/>
<evidence type="ECO:0008006" key="2">
    <source>
        <dbReference type="Google" id="ProtNLM"/>
    </source>
</evidence>
<dbReference type="EMBL" id="VYSM01000014">
    <property type="protein sequence ID" value="MQZ84194.1"/>
    <property type="molecule type" value="Genomic_DNA"/>
</dbReference>
<accession>A0A6A8C577</accession>
<organism evidence="1">
    <name type="scientific">Acinetobacter baumannii</name>
    <dbReference type="NCBI Taxonomy" id="470"/>
    <lineage>
        <taxon>Bacteria</taxon>
        <taxon>Pseudomonadati</taxon>
        <taxon>Pseudomonadota</taxon>
        <taxon>Gammaproteobacteria</taxon>
        <taxon>Moraxellales</taxon>
        <taxon>Moraxellaceae</taxon>
        <taxon>Acinetobacter</taxon>
        <taxon>Acinetobacter calcoaceticus/baumannii complex</taxon>
    </lineage>
</organism>
<comment type="caution">
    <text evidence="1">The sequence shown here is derived from an EMBL/GenBank/DDBJ whole genome shotgun (WGS) entry which is preliminary data.</text>
</comment>
<protein>
    <recommendedName>
        <fullName evidence="2">DUF968 domain-containing protein</fullName>
    </recommendedName>
</protein>